<protein>
    <recommendedName>
        <fullName evidence="3">Outer membrane protein beta-barrel domain-containing protein</fullName>
    </recommendedName>
</protein>
<dbReference type="Proteomes" id="UP000319204">
    <property type="component" value="Unassembled WGS sequence"/>
</dbReference>
<gene>
    <name evidence="1" type="ORF">FOT42_004170</name>
</gene>
<evidence type="ECO:0000313" key="1">
    <source>
        <dbReference type="EMBL" id="KAB5492153.1"/>
    </source>
</evidence>
<reference evidence="1" key="1">
    <citation type="submission" date="2019-10" db="EMBL/GenBank/DDBJ databases">
        <title>Muricauda hadale sp. nov., a piezophilic bacterium isolated from hadopelagic water of the Mariana Trench.</title>
        <authorList>
            <person name="Wei Y."/>
        </authorList>
    </citation>
    <scope>NUCLEOTIDE SEQUENCE [LARGE SCALE GENOMIC DNA]</scope>
    <source>
        <strain evidence="1">MT-229</strain>
    </source>
</reference>
<dbReference type="RefSeq" id="WP_151889292.1">
    <property type="nucleotide sequence ID" value="NZ_VNIK02000001.1"/>
</dbReference>
<dbReference type="OrthoDB" id="1438113at2"/>
<proteinExistence type="predicted"/>
<organism evidence="1 2">
    <name type="scientific">Flagellimonas hadalis</name>
    <dbReference type="NCBI Taxonomy" id="2597517"/>
    <lineage>
        <taxon>Bacteria</taxon>
        <taxon>Pseudomonadati</taxon>
        <taxon>Bacteroidota</taxon>
        <taxon>Flavobacteriia</taxon>
        <taxon>Flavobacteriales</taxon>
        <taxon>Flavobacteriaceae</taxon>
        <taxon>Flagellimonas</taxon>
    </lineage>
</organism>
<accession>A0A5N5IYA3</accession>
<keyword evidence="2" id="KW-1185">Reference proteome</keyword>
<dbReference type="AlphaFoldDB" id="A0A5N5IYA3"/>
<evidence type="ECO:0008006" key="3">
    <source>
        <dbReference type="Google" id="ProtNLM"/>
    </source>
</evidence>
<dbReference type="EMBL" id="VNIK02000001">
    <property type="protein sequence ID" value="KAB5492153.1"/>
    <property type="molecule type" value="Genomic_DNA"/>
</dbReference>
<evidence type="ECO:0000313" key="2">
    <source>
        <dbReference type="Proteomes" id="UP000319204"/>
    </source>
</evidence>
<name>A0A5N5IYA3_9FLAO</name>
<comment type="caution">
    <text evidence="1">The sequence shown here is derived from an EMBL/GenBank/DDBJ whole genome shotgun (WGS) entry which is preliminary data.</text>
</comment>
<sequence>MTGEVINLGASINVGFYAFENKNFTAQPDINGTFIQPRLFGELVAGICREQEGAGNGFATFSMENALEPGQTKKVKDKTNGPNVNVAASLDIFMGLFVKAQYDYMNNSEYGSLDDSTTTDR</sequence>